<dbReference type="AlphaFoldDB" id="A0A9P3PKD0"/>
<sequence length="644" mass="70351">MPLPPTTIIAKAVPELGGPVFEPADIEWASHIPTGHELVQWLVDQCVASESGPESGFVGSEGFEVDLGAALRAIALEDEELQILKYAESTRVDDDGDMHGIHAPLTYAPPSHLRKHATFLDTETRLLDTETAALKSRLRQTKHASQRAAQTISSLEAAIEREDAVIAHVQERLAELSVLADSTISSGSNSALVLIDTLAPPQPQSQEIMNSARSMDPAPRFSLACPTQTLTRLASLRAALRERHASRTAQLTLQSPKQLLDDAADLSCSLEALVHNPVGNGAKRLREAAFALQLRRIYEALGNAGTIPAVNPDEDVDVNAEDVNVKASLDKAWALDQFRMIDAEFMLLDFTIQVHNDTLLPGLRALHAQLSARERAVRAAEAWVGAFGIEVEGIGEARRTADTAGNGNVDQAAVDTEPQQEFEQQLKDLLLQYHKEHAAPDAAPLVLLNNADVLDELRRIRKAADEGDGDGWKDVARLRESLGSLNATHHPLLDVLYSTRTVQTNASPPFGLPAGTEELEQRTQEAVLRLETGVGRGDELEKILDGKRTQRKLGDFIDRWLCDSWLLSWVQQIPDRSAAEFNEQHRAENLNTFHLQLATNSSHACVRATHIHPFFTVPSFPSSGVPPLLVKTLVGQYSSSKASE</sequence>
<accession>A0A9P3PKD0</accession>
<dbReference type="Proteomes" id="UP001063166">
    <property type="component" value="Unassembled WGS sequence"/>
</dbReference>
<gene>
    <name evidence="1" type="ORF">LshimejAT787_0409110</name>
</gene>
<dbReference type="OrthoDB" id="2754287at2759"/>
<evidence type="ECO:0000313" key="1">
    <source>
        <dbReference type="EMBL" id="GLB37860.1"/>
    </source>
</evidence>
<proteinExistence type="predicted"/>
<dbReference type="EMBL" id="BRPK01000004">
    <property type="protein sequence ID" value="GLB37860.1"/>
    <property type="molecule type" value="Genomic_DNA"/>
</dbReference>
<protein>
    <submittedName>
        <fullName evidence="1">Uncharacterized protein</fullName>
    </submittedName>
</protein>
<name>A0A9P3PKD0_LYOSH</name>
<keyword evidence="2" id="KW-1185">Reference proteome</keyword>
<reference evidence="1" key="1">
    <citation type="submission" date="2022-07" db="EMBL/GenBank/DDBJ databases">
        <title>The genome of Lyophyllum shimeji provides insight into the initial evolution of ectomycorrhizal fungal genome.</title>
        <authorList>
            <person name="Kobayashi Y."/>
            <person name="Shibata T."/>
            <person name="Hirakawa H."/>
            <person name="Shigenobu S."/>
            <person name="Nishiyama T."/>
            <person name="Yamada A."/>
            <person name="Hasebe M."/>
            <person name="Kawaguchi M."/>
        </authorList>
    </citation>
    <scope>NUCLEOTIDE SEQUENCE</scope>
    <source>
        <strain evidence="1">AT787</strain>
    </source>
</reference>
<organism evidence="1 2">
    <name type="scientific">Lyophyllum shimeji</name>
    <name type="common">Hon-shimeji</name>
    <name type="synonym">Tricholoma shimeji</name>
    <dbReference type="NCBI Taxonomy" id="47721"/>
    <lineage>
        <taxon>Eukaryota</taxon>
        <taxon>Fungi</taxon>
        <taxon>Dikarya</taxon>
        <taxon>Basidiomycota</taxon>
        <taxon>Agaricomycotina</taxon>
        <taxon>Agaricomycetes</taxon>
        <taxon>Agaricomycetidae</taxon>
        <taxon>Agaricales</taxon>
        <taxon>Tricholomatineae</taxon>
        <taxon>Lyophyllaceae</taxon>
        <taxon>Lyophyllum</taxon>
    </lineage>
</organism>
<comment type="caution">
    <text evidence="1">The sequence shown here is derived from an EMBL/GenBank/DDBJ whole genome shotgun (WGS) entry which is preliminary data.</text>
</comment>
<evidence type="ECO:0000313" key="2">
    <source>
        <dbReference type="Proteomes" id="UP001063166"/>
    </source>
</evidence>